<organism evidence="2 3">
    <name type="scientific">Elysia crispata</name>
    <name type="common">lettuce slug</name>
    <dbReference type="NCBI Taxonomy" id="231223"/>
    <lineage>
        <taxon>Eukaryota</taxon>
        <taxon>Metazoa</taxon>
        <taxon>Spiralia</taxon>
        <taxon>Lophotrochozoa</taxon>
        <taxon>Mollusca</taxon>
        <taxon>Gastropoda</taxon>
        <taxon>Heterobranchia</taxon>
        <taxon>Euthyneura</taxon>
        <taxon>Panpulmonata</taxon>
        <taxon>Sacoglossa</taxon>
        <taxon>Placobranchoidea</taxon>
        <taxon>Plakobranchidae</taxon>
        <taxon>Elysia</taxon>
    </lineage>
</organism>
<reference evidence="2" key="1">
    <citation type="journal article" date="2023" name="G3 (Bethesda)">
        <title>A reference genome for the long-term kleptoplast-retaining sea slug Elysia crispata morphotype clarki.</title>
        <authorList>
            <person name="Eastman K.E."/>
            <person name="Pendleton A.L."/>
            <person name="Shaikh M.A."/>
            <person name="Suttiyut T."/>
            <person name="Ogas R."/>
            <person name="Tomko P."/>
            <person name="Gavelis G."/>
            <person name="Widhalm J.R."/>
            <person name="Wisecaver J.H."/>
        </authorList>
    </citation>
    <scope>NUCLEOTIDE SEQUENCE</scope>
    <source>
        <strain evidence="2">ECLA1</strain>
    </source>
</reference>
<accession>A0AAE0Z6C8</accession>
<keyword evidence="1" id="KW-0812">Transmembrane</keyword>
<evidence type="ECO:0000313" key="2">
    <source>
        <dbReference type="EMBL" id="KAK3762762.1"/>
    </source>
</evidence>
<protein>
    <submittedName>
        <fullName evidence="2">Uncharacterized protein</fullName>
    </submittedName>
</protein>
<keyword evidence="1" id="KW-1133">Transmembrane helix</keyword>
<comment type="caution">
    <text evidence="2">The sequence shown here is derived from an EMBL/GenBank/DDBJ whole genome shotgun (WGS) entry which is preliminary data.</text>
</comment>
<name>A0AAE0Z6C8_9GAST</name>
<sequence length="79" mass="8710">MNFSPYSLLALDLTISSHVTMNVAVFLTTSSSLTISSTRHYRERRRIPCQLDLTISSHVTMNVAVFSTSSTSLSLLTSL</sequence>
<dbReference type="Proteomes" id="UP001283361">
    <property type="component" value="Unassembled WGS sequence"/>
</dbReference>
<evidence type="ECO:0000256" key="1">
    <source>
        <dbReference type="SAM" id="Phobius"/>
    </source>
</evidence>
<keyword evidence="1" id="KW-0472">Membrane</keyword>
<dbReference type="EMBL" id="JAWDGP010004648">
    <property type="protein sequence ID" value="KAK3762762.1"/>
    <property type="molecule type" value="Genomic_DNA"/>
</dbReference>
<evidence type="ECO:0000313" key="3">
    <source>
        <dbReference type="Proteomes" id="UP001283361"/>
    </source>
</evidence>
<feature type="transmembrane region" description="Helical" evidence="1">
    <location>
        <begin position="15"/>
        <end position="36"/>
    </location>
</feature>
<dbReference type="AlphaFoldDB" id="A0AAE0Z6C8"/>
<gene>
    <name evidence="2" type="ORF">RRG08_000838</name>
</gene>
<keyword evidence="3" id="KW-1185">Reference proteome</keyword>
<proteinExistence type="predicted"/>